<dbReference type="PANTHER" id="PTHR22605">
    <property type="entry name" value="RZ-TYPE DOMAIN-CONTAINING PROTEIN"/>
    <property type="match status" value="1"/>
</dbReference>
<protein>
    <submittedName>
        <fullName evidence="3">E3 ubiquitin-protein ligase rnf213-alpha</fullName>
    </submittedName>
</protein>
<dbReference type="SUPFAM" id="SSF52540">
    <property type="entry name" value="P-loop containing nucleoside triphosphate hydrolases"/>
    <property type="match status" value="2"/>
</dbReference>
<name>A0AAD9Q1Y8_ACRCE</name>
<gene>
    <name evidence="3" type="ORF">P5673_025496</name>
</gene>
<feature type="domain" description="AAA+ ATPase" evidence="2">
    <location>
        <begin position="1994"/>
        <end position="2148"/>
    </location>
</feature>
<keyword evidence="4" id="KW-1185">Reference proteome</keyword>
<reference evidence="3" key="2">
    <citation type="journal article" date="2023" name="Science">
        <title>Genomic signatures of disease resistance in endangered staghorn corals.</title>
        <authorList>
            <person name="Vollmer S.V."/>
            <person name="Selwyn J.D."/>
            <person name="Despard B.A."/>
            <person name="Roesel C.L."/>
        </authorList>
    </citation>
    <scope>NUCLEOTIDE SEQUENCE</scope>
    <source>
        <strain evidence="3">K2</strain>
    </source>
</reference>
<dbReference type="InterPro" id="IPR027417">
    <property type="entry name" value="P-loop_NTPase"/>
</dbReference>
<organism evidence="3 4">
    <name type="scientific">Acropora cervicornis</name>
    <name type="common">Staghorn coral</name>
    <dbReference type="NCBI Taxonomy" id="6130"/>
    <lineage>
        <taxon>Eukaryota</taxon>
        <taxon>Metazoa</taxon>
        <taxon>Cnidaria</taxon>
        <taxon>Anthozoa</taxon>
        <taxon>Hexacorallia</taxon>
        <taxon>Scleractinia</taxon>
        <taxon>Astrocoeniina</taxon>
        <taxon>Acroporidae</taxon>
        <taxon>Acropora</taxon>
    </lineage>
</organism>
<evidence type="ECO:0000313" key="3">
    <source>
        <dbReference type="EMBL" id="KAK2553290.1"/>
    </source>
</evidence>
<dbReference type="InterPro" id="IPR031248">
    <property type="entry name" value="RNF213"/>
</dbReference>
<reference evidence="3" key="1">
    <citation type="journal article" date="2023" name="G3 (Bethesda)">
        <title>Whole genome assembly and annotation of the endangered Caribbean coral Acropora cervicornis.</title>
        <authorList>
            <person name="Selwyn J.D."/>
            <person name="Vollmer S.V."/>
        </authorList>
    </citation>
    <scope>NUCLEOTIDE SEQUENCE</scope>
    <source>
        <strain evidence="3">K2</strain>
    </source>
</reference>
<feature type="compositionally biased region" description="Acidic residues" evidence="1">
    <location>
        <begin position="1058"/>
        <end position="1070"/>
    </location>
</feature>
<dbReference type="GO" id="GO:0016887">
    <property type="term" value="F:ATP hydrolysis activity"/>
    <property type="evidence" value="ECO:0007669"/>
    <property type="project" value="InterPro"/>
</dbReference>
<dbReference type="Gene3D" id="3.40.50.300">
    <property type="entry name" value="P-loop containing nucleotide triphosphate hydrolases"/>
    <property type="match status" value="2"/>
</dbReference>
<accession>A0AAD9Q1Y8</accession>
<feature type="domain" description="AAA+ ATPase" evidence="2">
    <location>
        <begin position="1682"/>
        <end position="1787"/>
    </location>
</feature>
<evidence type="ECO:0000259" key="2">
    <source>
        <dbReference type="SMART" id="SM00382"/>
    </source>
</evidence>
<evidence type="ECO:0000256" key="1">
    <source>
        <dbReference type="SAM" id="MobiDB-lite"/>
    </source>
</evidence>
<dbReference type="InterPro" id="IPR003593">
    <property type="entry name" value="AAA+_ATPase"/>
</dbReference>
<comment type="caution">
    <text evidence="3">The sequence shown here is derived from an EMBL/GenBank/DDBJ whole genome shotgun (WGS) entry which is preliminary data.</text>
</comment>
<dbReference type="GO" id="GO:0004842">
    <property type="term" value="F:ubiquitin-protein transferase activity"/>
    <property type="evidence" value="ECO:0007669"/>
    <property type="project" value="InterPro"/>
</dbReference>
<sequence length="3846" mass="434679">MDSECENMTLVRSQEEIVVSLCLDLALTFIQRLSLRNDPEVILLSIKLFFTSVHKREIGQENITDERMDKLLWELKKKVITEFGSQMAAVCHHREQLLKELQLWTRLLRAADGYQGAEIYRSHLTKQFVDGAAKMRQIELVEVFCDINLDQYDRAIEESFTTLAFEAVEKIIKSQERGDTDRAIERLSQRTNLSTRAQEKCGELLSMLLAKSWPKSTQGANTSGLDPVTVNFLLSWKSMAAYFRFFGDESERGTILTPDGQETLSLAKSLLTALVQRISDSSITVATLEILKKYKDRFLELLEADSSIHNKRTKEAERSLNDRIREIQEFQDLRKKLLSFIHLCELIQPVNVTAIKKNVKKDVSFCEIGNLCQRNDDNSDEVNFFKLPPGVGEVLYPLHEVQQSLTFRDLWRKYGKRAQTARMNDDAQQKELSILKVLESVWKPAYEAWKQIAVSTLDGSICLGDVDKYFSDFKGKEEELETELFCILKVDHSHSITDDQLEAITKKRAEQMQLYQEIHQYTNEAETIWEFKEAMGFSGDFKIVEDLRYQLSAEFKKKCLNTIGNELTEASRALERLNVDKGEWLKKVVESKRLVEWLRTTITSTQELKVLVDLALISAGESDMETDRISDLHTSCLGFAPLIFDLKETETNKVDFAQLMKACESVRNAVKADRRLPQKLCDTSRQLEWLKTVKESHGSVAMTSLVQAEMINSSGVYVVGRLHREQDSRSEKEERLSLEHVVHLTVPPKESGGDNAQDIEYSLDEIKDLQSKLMLIAGKAEKGKDEVDTFVKNLEGITRLAKAYINLSESGFVHRMDWTQEFRCSRDELEGESVSQELARVSTVMEDCLSKWKQKVSDARKEYRELNFFNTQQLMLLRKEIARACHRSPFEVGNPQVFTLLESVRPNLYTEHLMEAVERAFQDTNLLEQAKDSTGILPSFSLAQHHVDSQESLYRNNSYMPSTAGLTAHVQSAPVKKPTPKPVSKIRRFLNAAEDGGYSEQVALCALASLGVEAEEDDLLLWCLEDSDDADLESLYDEAINNPAIAEEMISEEIALDQESEFEGSSESDDELKSGSCELPQSSIERNESGNEDEEQKISEYLTLLQLGLILRELAIKGKGSRPRSFPAFLRRGRPNLMLAPKGDILATVLALYMHDKDQPLPSQEEVLICTPETNTEEIELLWRRAIGDLEGRFYCLVNADELDFSVSKEAIDRLDELTKGLAGKNGENYGLVVICSSESEDRANIVAALDQYRVAALACPSPEAVRSYLEKQFGVPPPQYGYINNSKITWSPAGSLDPAKLCVRVVSSNRGGLGKTLFVRRLTDQLPNLVNNDMVLSHCSNTSLHVTVPLHGNSTDSSMLVDSLLPHGVRANVPLSRVFHLDVAPSVRRGLDTLLFNLLVLGSLCDTMGRLWRRRSSDLYIIEITTNAPLPAGFSREEEAQNQERQSGKSRISKKPFYDLLPTITCASPRTISCCSHAKPDPNDFNPGLDIKEFQSPHFQRVYQYLKLSQQGVNLDNFTFVPGKIDEDQETCLSQLLSFLNSQLRDCEQSSFCDMKLMRAVLAGPDVPNLEGFRSFVVRFMIQMSRDFATPSLTDENTVFYTKDDVDLERQEIEHPHPYLFFNEDHITMTFLGFSINSNGDLVDPQTSTILEKGLMSKSLRNGLHAQGVDFTVNSESWSKCNIPVIVMGETGCGKTRLIRFMCGLQAGPNGPRNMLLVKVHGGTTYKEIEAKVKQAEEMARENQDKNIDTVLFFDEANTTEALSMIKEVMVDRRIRGRRIGLGHIPLRHLVYRVHALPGSMRPLIWDFGQLNHQVETLYTNQIVGRYIVHERKLPGDTGTVHAIASDECSFVSLRDVERAMQVMVWFYNRVDVLGKLMTGVLIEQRRQEGYDVTEDDGDVDEQEAINPVTRALVLAIGVCYHAKLQERRQDFRKMVAESFKAPCHLPGGEKQIHREITSCQRAVLNELELGPNIARNTALSENVFMMVVCIELRIPLFVVGKPGSSKSLAKTVVADNMQGDAARSELFKAFKQVHMASYQCSPLSTPEGIVGTFRQCRKLQEGKNLDRFVSVVVLDEVGLAEDSPLMPLKALHPLLEDGVTSSDDVIETDEKPQRVAFIGISNWALDPAKMNRGIMLSRGVPDVQELVDSALGICSTDQRIKNLIQPLIPPLANGYAELYKEQENFETLKKCGKEEFFGLRDYYSLIKMVYAIAAKSRQQPEVESSTTIRLIEASLAREDVADQANFSENRYLLILTENYAALRIMQQQLLKTSDNAIVIFGSSFPNDQEYTQVCRNINRIKVCMETGRTVILLNLESLYESLYDALNQYYVYLGGQKYVDLGLGTHRVKCRVHDDFKLIVIAEKEVVYNTFPIPLINRLEKHFLVTSTSLRADQMELVEKLKTWANAFAKCTTNLKEMNRRAFCKMARRILGKMVRRCKSLLLEMATPDAIARLPASGIKNEAKEIWKVYFNEQQHSSLAAFMGHVLQYDDYHLEKKRQEGLLVQITSHSRLLSKNDLFVLCEETGFSPSTVDFMTLQQFQTEQQFRSLVRLFFERNGGDCSGILIVQCDSGDDNFNLIAGARHILMEERNNAPELLGLSKIKPVHIAVVVQLPRIAGGCRNFVGFQGGQWMSFHIDELRPPGRNTPPIDHLINRPISELFCDANETQQETTKKVKLLAVNLLRNCVQAAACRIDNEGGTPDRSTQRIELLLQLLPEDFEESGGTGVQEWGTFRKALWKRVYSSVVPILAEIIALADTDSNLDLMKDGSPWVSILWLRILANPRISEMSYSKMISPVTNSVRERVQVLGSGARGHTFQCMFPFSFLVKHQVDKLLNSAFSVAATSSATLVESLRDLIANSETGRLFDGLQHDHARLSAFTYLSDYVHMVYTPSDKSEHELVFSAVLSSARELGVEIDDDGNELLDIALIHVAHSRIMSRLRCFAKLAQAQPAIVGKLTKIFTDTESEVLLDVVALTISLEELQPSDKILLDPVSAREWCDKVLSIRQAVEVMMSTGRFQVNTEMNACYGDKAKMLIGRCRSMWQRAGAVRLFVEHVTFFSEQSCFESVLGLWKALDEETDFASLRSLQIIEKFLINYSQEAQKRDDESDLRRRCNAFFMELVALFCFGESSKDLQEDALLHLMQYVIVQHSTQTKVPLYLLLIRQAFVKDYLDVFLREAQRLQRNPRDIKEVCFLCIQCVEDNLISRYQAKIPDTKLTVQLKQATKICNEVSTALEDVASSGDEPYDMNANALESVAKGRHVLTRVADYLYKFFIKGDSSISVDHDVKREFASLLEAVKRLCPESPGPSTPHMFLVRQLVRCYGFDCVRTLGRYQELEWIVPPDARQEEEHVIQDRFVVHLKPYRDNRELLAKGIISGNIEDFAAAVTEVEVENVYKDVLLLLALYREVTCSQSQSVSDEAQPFAKQLLQNRQGGDFRGLEVFPGKSAQDHTLAEIVIHTSIALHCIGSGSLTGPLYILMTDPSSMANSYLPTIPEDNFLDCIKVIAECSQPMEKTQCPGCGGVLGGEQHQFLGEYEVAKRQDRTKTGHALGEPGSRPTNAEPQRNLSPILCSLLRILMHASMVMGACKNAQATAQVIKPRCEPCDAAEFLWRHLQRDLDVLGRALGRSVDDAALTVHLVLHRMISLNGRETGITFFSIVEYIFLPVCCCSFSLLLVGNAHNIRLVTKESRLAWETDFSSVVIAPVIRELDQNLQKASKLLMEDERFEQYCNLSHTLALWRLMALEKAKIKSRNKQEPFEEMPEFLKGKLSSSDAAHLNRVLRKIDMELFLPRLLEMILLKNVDEIPGIENIPDAVHMKHLQAVWNSAVLLCVDSRSRSQYSAA</sequence>
<dbReference type="Proteomes" id="UP001249851">
    <property type="component" value="Unassembled WGS sequence"/>
</dbReference>
<feature type="region of interest" description="Disordered" evidence="1">
    <location>
        <begin position="3545"/>
        <end position="3566"/>
    </location>
</feature>
<feature type="region of interest" description="Disordered" evidence="1">
    <location>
        <begin position="1058"/>
        <end position="1095"/>
    </location>
</feature>
<evidence type="ECO:0000313" key="4">
    <source>
        <dbReference type="Proteomes" id="UP001249851"/>
    </source>
</evidence>
<proteinExistence type="predicted"/>
<dbReference type="EMBL" id="JARQWQ010000079">
    <property type="protein sequence ID" value="KAK2553290.1"/>
    <property type="molecule type" value="Genomic_DNA"/>
</dbReference>
<dbReference type="SMART" id="SM00382">
    <property type="entry name" value="AAA"/>
    <property type="match status" value="2"/>
</dbReference>
<dbReference type="FunFam" id="3.40.50.300:FF:000491">
    <property type="entry name" value="E3 ubiquitin-protein ligase RNF213"/>
    <property type="match status" value="1"/>
</dbReference>
<dbReference type="PANTHER" id="PTHR22605:SF16">
    <property type="entry name" value="E3 UBIQUITIN-PROTEIN LIGASE RNF213"/>
    <property type="match status" value="1"/>
</dbReference>